<proteinExistence type="predicted"/>
<organism evidence="1 2">
    <name type="scientific">Fusarium floridanum</name>
    <dbReference type="NCBI Taxonomy" id="1325733"/>
    <lineage>
        <taxon>Eukaryota</taxon>
        <taxon>Fungi</taxon>
        <taxon>Dikarya</taxon>
        <taxon>Ascomycota</taxon>
        <taxon>Pezizomycotina</taxon>
        <taxon>Sordariomycetes</taxon>
        <taxon>Hypocreomycetidae</taxon>
        <taxon>Hypocreales</taxon>
        <taxon>Nectriaceae</taxon>
        <taxon>Fusarium</taxon>
        <taxon>Fusarium solani species complex</taxon>
    </lineage>
</organism>
<reference evidence="1 2" key="1">
    <citation type="submission" date="2017-06" db="EMBL/GenBank/DDBJ databases">
        <title>Comparative genomic analysis of Ambrosia Fusariam Clade fungi.</title>
        <authorList>
            <person name="Stajich J.E."/>
            <person name="Carrillo J."/>
            <person name="Kijimoto T."/>
            <person name="Eskalen A."/>
            <person name="O'Donnell K."/>
            <person name="Kasson M."/>
        </authorList>
    </citation>
    <scope>NUCLEOTIDE SEQUENCE [LARGE SCALE GENOMIC DNA]</scope>
    <source>
        <strain evidence="1 2">NRRL62606</strain>
    </source>
</reference>
<dbReference type="Proteomes" id="UP000287972">
    <property type="component" value="Unassembled WGS sequence"/>
</dbReference>
<evidence type="ECO:0000313" key="1">
    <source>
        <dbReference type="EMBL" id="RSL83458.1"/>
    </source>
</evidence>
<comment type="caution">
    <text evidence="1">The sequence shown here is derived from an EMBL/GenBank/DDBJ whole genome shotgun (WGS) entry which is preliminary data.</text>
</comment>
<accession>A0A428S0S7</accession>
<gene>
    <name evidence="1" type="ORF">CEP51_004515</name>
</gene>
<keyword evidence="2" id="KW-1185">Reference proteome</keyword>
<dbReference type="EMBL" id="NKCL01000083">
    <property type="protein sequence ID" value="RSL83458.1"/>
    <property type="molecule type" value="Genomic_DNA"/>
</dbReference>
<sequence length="102" mass="10926">MAAAFDSVPSFDGSLDDRQEKAASHCRLGARRGAEGIIWLVASQQLVQETNRGGPANLGGYWLPFASAAAVTRAARIERARGRGWFFLQPETAIVPVALNAD</sequence>
<protein>
    <submittedName>
        <fullName evidence="1">Uncharacterized protein</fullName>
    </submittedName>
</protein>
<dbReference type="AlphaFoldDB" id="A0A428S0S7"/>
<name>A0A428S0S7_9HYPO</name>
<evidence type="ECO:0000313" key="2">
    <source>
        <dbReference type="Proteomes" id="UP000287972"/>
    </source>
</evidence>